<dbReference type="Proteomes" id="UP000664601">
    <property type="component" value="Unassembled WGS sequence"/>
</dbReference>
<reference evidence="1 2" key="1">
    <citation type="submission" date="2021-03" db="EMBL/GenBank/DDBJ databases">
        <title>Enterococcal diversity collection.</title>
        <authorList>
            <person name="Gilmore M.S."/>
            <person name="Schwartzman J."/>
            <person name="Van Tyne D."/>
            <person name="Martin M."/>
            <person name="Earl A.M."/>
            <person name="Manson A.L."/>
            <person name="Straub T."/>
            <person name="Salamzade R."/>
            <person name="Saavedra J."/>
            <person name="Lebreton F."/>
            <person name="Prichula J."/>
            <person name="Schaufler K."/>
            <person name="Gaca A."/>
            <person name="Sgardioli B."/>
            <person name="Wagenaar J."/>
            <person name="Strong T."/>
        </authorList>
    </citation>
    <scope>NUCLEOTIDE SEQUENCE [LARGE SCALE GENOMIC DNA]</scope>
    <source>
        <strain evidence="1 2">669A</strain>
    </source>
</reference>
<evidence type="ECO:0000313" key="2">
    <source>
        <dbReference type="Proteomes" id="UP000664601"/>
    </source>
</evidence>
<dbReference type="RefSeq" id="WP_207672889.1">
    <property type="nucleotide sequence ID" value="NZ_JAFREM010000012.1"/>
</dbReference>
<gene>
    <name evidence="1" type="ORF">JZO70_07285</name>
</gene>
<sequence>MRTTKKWLIFWGILAGLFVASVAVVLTGNFPQFTIPFSVFASDEKEQEQAELPKLPALALKDVNDQELLNAQTDKINALNDGLEQPDSLASSQDLEHIFLTVFGDVADTGVVYELYRKVYPMISSEEAAFVQVGLIGFGQTLQDEEVVTNQRQQWTFTSADGTRKDYLVDLAYNPSELLSLTVSDGTDSSALLITSDDTYLDRSADFETEWSDVIASGSDERLYQQMRQSELSPDQTEFAALEKEVPMKDTAGFFDLYVATRGDLRQAYLNRFYHSNSPVDGVTDYYFQVPTSQKEADTYKVEYDRLQQRINSVTKQ</sequence>
<organism evidence="1 2">
    <name type="scientific">Candidatus Enterococcus moelleringii</name>
    <dbReference type="NCBI Taxonomy" id="2815325"/>
    <lineage>
        <taxon>Bacteria</taxon>
        <taxon>Bacillati</taxon>
        <taxon>Bacillota</taxon>
        <taxon>Bacilli</taxon>
        <taxon>Lactobacillales</taxon>
        <taxon>Enterococcaceae</taxon>
        <taxon>Enterococcus</taxon>
    </lineage>
</organism>
<dbReference type="EMBL" id="JAFREM010000012">
    <property type="protein sequence ID" value="MBO1305957.1"/>
    <property type="molecule type" value="Genomic_DNA"/>
</dbReference>
<name>A0ABS3L8M0_9ENTE</name>
<accession>A0ABS3L8M0</accession>
<keyword evidence="2" id="KW-1185">Reference proteome</keyword>
<comment type="caution">
    <text evidence="1">The sequence shown here is derived from an EMBL/GenBank/DDBJ whole genome shotgun (WGS) entry which is preliminary data.</text>
</comment>
<proteinExistence type="predicted"/>
<evidence type="ECO:0000313" key="1">
    <source>
        <dbReference type="EMBL" id="MBO1305957.1"/>
    </source>
</evidence>
<protein>
    <submittedName>
        <fullName evidence="1">Uncharacterized protein</fullName>
    </submittedName>
</protein>